<sequence>MKTLRAQLPDIDISELRSNESELTNFEVEQIRQHIYAGDETISQLADEIGLVSATLAELRERQATRQAEVKALRALISPIRRFPPEILSEIFLSLLRDVVTTSSLYSSVDTSQPPLVLGRVSSMWRATSLTTPRLWTGIQLSPTKPIGRGVMSLLELFNERSRPIPLRLGIDIPAHLYIGTPLTVLWSFSSRLEALQVEMAAAYLQPLVGMPDHMFPSLRSLDICIVPGNSPPLPPFVGTTITAFARAPRLHNLKIVSTSSLPILRLFSLQFPWAQLKSLHLGCSDGPLLVRNIVSQCLELETCTIILYDITMFDLPIPLVNSVLPKLQTLTYTGPEDDYDEDFDQTAEFLDFLSFPQLQSLEINMVPWSAEILPGLYQRSQFELTTLTLGRLNISSDDVVKFFTSIPSLKELNLNYGPGVDDDLFEALIYSVADSRSAILPELEVLTIKVDPAGNDDVNGSTILELLESRWWPDPAPGASDPPSAISRLKQATVQFDRETFLDFHEGEAARLDLMVAAGVLHYGWAA</sequence>
<gene>
    <name evidence="1" type="ORF">MVEN_01644500</name>
</gene>
<dbReference type="OrthoDB" id="2938939at2759"/>
<dbReference type="SUPFAM" id="SSF52047">
    <property type="entry name" value="RNI-like"/>
    <property type="match status" value="1"/>
</dbReference>
<reference evidence="1" key="1">
    <citation type="submission" date="2020-05" db="EMBL/GenBank/DDBJ databases">
        <title>Mycena genomes resolve the evolution of fungal bioluminescence.</title>
        <authorList>
            <person name="Tsai I.J."/>
        </authorList>
    </citation>
    <scope>NUCLEOTIDE SEQUENCE</scope>
    <source>
        <strain evidence="1">CCC161011</strain>
    </source>
</reference>
<keyword evidence="2" id="KW-1185">Reference proteome</keyword>
<dbReference type="InterPro" id="IPR032675">
    <property type="entry name" value="LRR_dom_sf"/>
</dbReference>
<organism evidence="1 2">
    <name type="scientific">Mycena venus</name>
    <dbReference type="NCBI Taxonomy" id="2733690"/>
    <lineage>
        <taxon>Eukaryota</taxon>
        <taxon>Fungi</taxon>
        <taxon>Dikarya</taxon>
        <taxon>Basidiomycota</taxon>
        <taxon>Agaricomycotina</taxon>
        <taxon>Agaricomycetes</taxon>
        <taxon>Agaricomycetidae</taxon>
        <taxon>Agaricales</taxon>
        <taxon>Marasmiineae</taxon>
        <taxon>Mycenaceae</taxon>
        <taxon>Mycena</taxon>
    </lineage>
</organism>
<comment type="caution">
    <text evidence="1">The sequence shown here is derived from an EMBL/GenBank/DDBJ whole genome shotgun (WGS) entry which is preliminary data.</text>
</comment>
<dbReference type="AlphaFoldDB" id="A0A8H7CQS4"/>
<accession>A0A8H7CQS4</accession>
<name>A0A8H7CQS4_9AGAR</name>
<dbReference type="EMBL" id="JACAZI010000014">
    <property type="protein sequence ID" value="KAF7344832.1"/>
    <property type="molecule type" value="Genomic_DNA"/>
</dbReference>
<dbReference type="Proteomes" id="UP000620124">
    <property type="component" value="Unassembled WGS sequence"/>
</dbReference>
<dbReference type="Gene3D" id="3.80.10.10">
    <property type="entry name" value="Ribonuclease Inhibitor"/>
    <property type="match status" value="1"/>
</dbReference>
<evidence type="ECO:0000313" key="2">
    <source>
        <dbReference type="Proteomes" id="UP000620124"/>
    </source>
</evidence>
<protein>
    <recommendedName>
        <fullName evidence="3">F-box domain-containing protein</fullName>
    </recommendedName>
</protein>
<proteinExistence type="predicted"/>
<evidence type="ECO:0000313" key="1">
    <source>
        <dbReference type="EMBL" id="KAF7344832.1"/>
    </source>
</evidence>
<evidence type="ECO:0008006" key="3">
    <source>
        <dbReference type="Google" id="ProtNLM"/>
    </source>
</evidence>